<evidence type="ECO:0000313" key="1">
    <source>
        <dbReference type="EMBL" id="ORX75877.1"/>
    </source>
</evidence>
<reference evidence="1 2" key="1">
    <citation type="submission" date="2016-08" db="EMBL/GenBank/DDBJ databases">
        <title>A Parts List for Fungal Cellulosomes Revealed by Comparative Genomics.</title>
        <authorList>
            <consortium name="DOE Joint Genome Institute"/>
            <person name="Haitjema C.H."/>
            <person name="Gilmore S.P."/>
            <person name="Henske J.K."/>
            <person name="Solomon K.V."/>
            <person name="De Groot R."/>
            <person name="Kuo A."/>
            <person name="Mondo S.J."/>
            <person name="Salamov A.A."/>
            <person name="Labutti K."/>
            <person name="Zhao Z."/>
            <person name="Chiniquy J."/>
            <person name="Barry K."/>
            <person name="Brewer H.M."/>
            <person name="Purvine S.O."/>
            <person name="Wright A.T."/>
            <person name="Boxma B."/>
            <person name="Van Alen T."/>
            <person name="Hackstein J.H."/>
            <person name="Baker S.E."/>
            <person name="Grigoriev I.V."/>
            <person name="O'Malley M.A."/>
        </authorList>
    </citation>
    <scope>NUCLEOTIDE SEQUENCE [LARGE SCALE GENOMIC DNA]</scope>
    <source>
        <strain evidence="1 2">S4</strain>
    </source>
</reference>
<organism evidence="1 2">
    <name type="scientific">Anaeromyces robustus</name>
    <dbReference type="NCBI Taxonomy" id="1754192"/>
    <lineage>
        <taxon>Eukaryota</taxon>
        <taxon>Fungi</taxon>
        <taxon>Fungi incertae sedis</taxon>
        <taxon>Chytridiomycota</taxon>
        <taxon>Chytridiomycota incertae sedis</taxon>
        <taxon>Neocallimastigomycetes</taxon>
        <taxon>Neocallimastigales</taxon>
        <taxon>Neocallimastigaceae</taxon>
        <taxon>Anaeromyces</taxon>
    </lineage>
</organism>
<name>A0A1Y1WQR9_9FUNG</name>
<proteinExistence type="predicted"/>
<accession>A0A1Y1WQR9</accession>
<reference evidence="1 2" key="2">
    <citation type="submission" date="2016-08" db="EMBL/GenBank/DDBJ databases">
        <title>Pervasive Adenine N6-methylation of Active Genes in Fungi.</title>
        <authorList>
            <consortium name="DOE Joint Genome Institute"/>
            <person name="Mondo S.J."/>
            <person name="Dannebaum R.O."/>
            <person name="Kuo R.C."/>
            <person name="Labutti K."/>
            <person name="Haridas S."/>
            <person name="Kuo A."/>
            <person name="Salamov A."/>
            <person name="Ahrendt S.R."/>
            <person name="Lipzen A."/>
            <person name="Sullivan W."/>
            <person name="Andreopoulos W.B."/>
            <person name="Clum A."/>
            <person name="Lindquist E."/>
            <person name="Daum C."/>
            <person name="Ramamoorthy G.K."/>
            <person name="Gryganskyi A."/>
            <person name="Culley D."/>
            <person name="Magnuson J.K."/>
            <person name="James T.Y."/>
            <person name="O'Malley M.A."/>
            <person name="Stajich J.E."/>
            <person name="Spatafora J.W."/>
            <person name="Visel A."/>
            <person name="Grigoriev I.V."/>
        </authorList>
    </citation>
    <scope>NUCLEOTIDE SEQUENCE [LARGE SCALE GENOMIC DNA]</scope>
    <source>
        <strain evidence="1 2">S4</strain>
    </source>
</reference>
<gene>
    <name evidence="1" type="ORF">BCR32DRAFT_284775</name>
</gene>
<keyword evidence="2" id="KW-1185">Reference proteome</keyword>
<comment type="caution">
    <text evidence="1">The sequence shown here is derived from an EMBL/GenBank/DDBJ whole genome shotgun (WGS) entry which is preliminary data.</text>
</comment>
<dbReference type="EMBL" id="MCFG01000331">
    <property type="protein sequence ID" value="ORX75877.1"/>
    <property type="molecule type" value="Genomic_DNA"/>
</dbReference>
<dbReference type="Proteomes" id="UP000193944">
    <property type="component" value="Unassembled WGS sequence"/>
</dbReference>
<dbReference type="AlphaFoldDB" id="A0A1Y1WQR9"/>
<sequence length="100" mass="11331">MMMKFQLMKIVIIVKSKWEIPVSGDLFFKSVEYGWCIANTVPSTGGLNMSFCKSEDILMRDSFSLSTIRPPYDVNLCMEILLSILLDNLNLCSTVKSILL</sequence>
<protein>
    <submittedName>
        <fullName evidence="1">Uncharacterized protein</fullName>
    </submittedName>
</protein>
<evidence type="ECO:0000313" key="2">
    <source>
        <dbReference type="Proteomes" id="UP000193944"/>
    </source>
</evidence>